<evidence type="ECO:0000256" key="1">
    <source>
        <dbReference type="SAM" id="Coils"/>
    </source>
</evidence>
<dbReference type="Proteomes" id="UP000186922">
    <property type="component" value="Unassembled WGS sequence"/>
</dbReference>
<feature type="coiled-coil region" evidence="1">
    <location>
        <begin position="148"/>
        <end position="182"/>
    </location>
</feature>
<gene>
    <name evidence="2" type="primary">RvY_04673</name>
    <name evidence="2" type="synonym">RvY_04673.1</name>
    <name evidence="2" type="ORF">RvY_04673-1</name>
</gene>
<dbReference type="EMBL" id="BDGG01000002">
    <property type="protein sequence ID" value="GAU92617.1"/>
    <property type="molecule type" value="Genomic_DNA"/>
</dbReference>
<proteinExistence type="predicted"/>
<dbReference type="AlphaFoldDB" id="A0A1D1UZ45"/>
<keyword evidence="1" id="KW-0175">Coiled coil</keyword>
<name>A0A1D1UZ45_RAMVA</name>
<evidence type="ECO:0000313" key="2">
    <source>
        <dbReference type="EMBL" id="GAU92617.1"/>
    </source>
</evidence>
<accession>A0A1D1UZ45</accession>
<keyword evidence="3" id="KW-1185">Reference proteome</keyword>
<evidence type="ECO:0000313" key="3">
    <source>
        <dbReference type="Proteomes" id="UP000186922"/>
    </source>
</evidence>
<reference evidence="2 3" key="1">
    <citation type="journal article" date="2016" name="Nat. Commun.">
        <title>Extremotolerant tardigrade genome and improved radiotolerance of human cultured cells by tardigrade-unique protein.</title>
        <authorList>
            <person name="Hashimoto T."/>
            <person name="Horikawa D.D."/>
            <person name="Saito Y."/>
            <person name="Kuwahara H."/>
            <person name="Kozuka-Hata H."/>
            <person name="Shin-I T."/>
            <person name="Minakuchi Y."/>
            <person name="Ohishi K."/>
            <person name="Motoyama A."/>
            <person name="Aizu T."/>
            <person name="Enomoto A."/>
            <person name="Kondo K."/>
            <person name="Tanaka S."/>
            <person name="Hara Y."/>
            <person name="Koshikawa S."/>
            <person name="Sagara H."/>
            <person name="Miura T."/>
            <person name="Yokobori S."/>
            <person name="Miyagawa K."/>
            <person name="Suzuki Y."/>
            <person name="Kubo T."/>
            <person name="Oyama M."/>
            <person name="Kohara Y."/>
            <person name="Fujiyama A."/>
            <person name="Arakawa K."/>
            <person name="Katayama T."/>
            <person name="Toyoda A."/>
            <person name="Kunieda T."/>
        </authorList>
    </citation>
    <scope>NUCLEOTIDE SEQUENCE [LARGE SCALE GENOMIC DNA]</scope>
    <source>
        <strain evidence="2 3">YOKOZUNA-1</strain>
    </source>
</reference>
<sequence>MASSGSSDCEQREEGRGRFASWLSNEEWLGLQSNIRATLNEPVSSSRIQSQLDEVLLDNMEHGNAGEEKMGQWGMNAIQKSPEASVSTVRPPEDLQGLYKSREQRRERLEHSGVLDLLTKILVRTHVSEGAPQTLEAFRGTIAYSTKFNPVEYEVKALEEEKAALEEKIVKRKEAIAKLKEKIQAKQKGGLKGRTARRIPVISISMNVFKC</sequence>
<protein>
    <submittedName>
        <fullName evidence="2">Uncharacterized protein</fullName>
    </submittedName>
</protein>
<comment type="caution">
    <text evidence="2">The sequence shown here is derived from an EMBL/GenBank/DDBJ whole genome shotgun (WGS) entry which is preliminary data.</text>
</comment>
<organism evidence="2 3">
    <name type="scientific">Ramazzottius varieornatus</name>
    <name type="common">Water bear</name>
    <name type="synonym">Tardigrade</name>
    <dbReference type="NCBI Taxonomy" id="947166"/>
    <lineage>
        <taxon>Eukaryota</taxon>
        <taxon>Metazoa</taxon>
        <taxon>Ecdysozoa</taxon>
        <taxon>Tardigrada</taxon>
        <taxon>Eutardigrada</taxon>
        <taxon>Parachela</taxon>
        <taxon>Hypsibioidea</taxon>
        <taxon>Ramazzottiidae</taxon>
        <taxon>Ramazzottius</taxon>
    </lineage>
</organism>